<gene>
    <name evidence="1" type="ORF">BN850_0116540</name>
</gene>
<accession>A0A090MEE6</accession>
<reference evidence="1" key="1">
    <citation type="submission" date="2013-05" db="EMBL/GenBank/DDBJ databases">
        <title>Draft genome sequences of six wheat associated Fusarium spp. isolates.</title>
        <authorList>
            <person name="Moolhuijzen P.M."/>
            <person name="Manners J.M."/>
            <person name="Wilcox S."/>
            <person name="Bellgard M.I."/>
            <person name="Gardiner D.M."/>
        </authorList>
    </citation>
    <scope>NUCLEOTIDE SEQUENCE</scope>
    <source>
        <strain evidence="1">CS3069</strain>
    </source>
</reference>
<dbReference type="EMBL" id="CBMI010004111">
    <property type="protein sequence ID" value="CEG05469.1"/>
    <property type="molecule type" value="Genomic_DNA"/>
</dbReference>
<sequence>MDPAQPATMNTTQLEGQLIASLAEVPCLTCVFRICKDDLKNVCFPCFADTDGSCCRYMKEHYCKINNPTLIPYAQALNKALHT</sequence>
<protein>
    <submittedName>
        <fullName evidence="1">WGS project CBMI000000000 data, contig CS3069_c004113</fullName>
    </submittedName>
</protein>
<organism evidence="1">
    <name type="scientific">Fusarium clavum</name>
    <dbReference type="NCBI Taxonomy" id="2594811"/>
    <lineage>
        <taxon>Eukaryota</taxon>
        <taxon>Fungi</taxon>
        <taxon>Dikarya</taxon>
        <taxon>Ascomycota</taxon>
        <taxon>Pezizomycotina</taxon>
        <taxon>Sordariomycetes</taxon>
        <taxon>Hypocreomycetidae</taxon>
        <taxon>Hypocreales</taxon>
        <taxon>Nectriaceae</taxon>
        <taxon>Fusarium</taxon>
        <taxon>Fusarium incarnatum-equiseti species complex</taxon>
    </lineage>
</organism>
<dbReference type="AlphaFoldDB" id="A0A090MEE6"/>
<proteinExistence type="predicted"/>
<name>A0A090MEE6_9HYPO</name>
<evidence type="ECO:0000313" key="1">
    <source>
        <dbReference type="EMBL" id="CEG05469.1"/>
    </source>
</evidence>
<comment type="caution">
    <text evidence="1">The sequence shown here is derived from an EMBL/GenBank/DDBJ whole genome shotgun (WGS) entry which is preliminary data.</text>
</comment>